<reference key="1">
    <citation type="submission" date="2009-08" db="EMBL/GenBank/DDBJ databases">
        <title>The genome sequence of Spirochaeta thermophila DSM6192.</title>
        <authorList>
            <person name="Angelov A."/>
            <person name="Mientus M."/>
            <person name="Wittenberg S."/>
            <person name="Lehmann R."/>
            <person name="Liesegang H."/>
            <person name="Daniel R."/>
            <person name="Liebl W."/>
        </authorList>
    </citation>
    <scope>NUCLEOTIDE SEQUENCE</scope>
    <source>
        <strain>DSM 6192</strain>
    </source>
</reference>
<dbReference type="AlphaFoldDB" id="E0RTZ9"/>
<dbReference type="EMBL" id="CP001698">
    <property type="protein sequence ID" value="ADN01055.1"/>
    <property type="molecule type" value="Genomic_DNA"/>
</dbReference>
<organism evidence="1 2">
    <name type="scientific">Winmispira thermophila (strain ATCC 49972 / DSM 6192 / RI 19.B1)</name>
    <name type="common">Spirochaeta thermophila</name>
    <dbReference type="NCBI Taxonomy" id="665571"/>
    <lineage>
        <taxon>Bacteria</taxon>
        <taxon>Pseudomonadati</taxon>
        <taxon>Spirochaetota</taxon>
        <taxon>Spirochaetia</taxon>
        <taxon>Winmispirales</taxon>
        <taxon>Winmispiraceae</taxon>
        <taxon>Winmispira</taxon>
    </lineage>
</organism>
<sequence length="376" mass="38234">MFLLLSSCGFLLPEFSNPLDPYGKNADTFAIELLNEDSVPQDLGASIFTPLAAAWTGGEAVVAWVDATEVRACVVSGEGELLAGAGALYTGSVPSGVRMGGGDGSCTLVVEDGGEVWVGVVEASDGALQVESAFQSSGWGVTGLAAVSEPVWVGWERWVVGYVDGTGDIHLVLLDSSSDPAVVVQDLDLGPGSGTVVSLSAAGDGTGGGLLVVGDDNGVTATSIYGISFSLSQDTLEVGSGGIFGATLSGIGPFPVAFGEGLGAYLILSTDGSDLQGIAVAGEQVLWTRDWGLPAAGGVYGVWGEPDGWGLLYEEAGVLRMARKDPALSSDKVGSPYAVYTYTTGVEAAAVSTGEKYLVFYADTDGVSPGTLFVRE</sequence>
<accession>E0RTZ9</accession>
<name>E0RTZ9_WINT6</name>
<dbReference type="Proteomes" id="UP000001296">
    <property type="component" value="Chromosome"/>
</dbReference>
<protein>
    <submittedName>
        <fullName evidence="1">Uncharacterized protein</fullName>
    </submittedName>
</protein>
<proteinExistence type="predicted"/>
<evidence type="ECO:0000313" key="1">
    <source>
        <dbReference type="EMBL" id="ADN01055.1"/>
    </source>
</evidence>
<dbReference type="PaxDb" id="665571-STHERM_c00790"/>
<reference evidence="1 2" key="2">
    <citation type="journal article" date="2010" name="J. Bacteriol.">
        <title>Genome sequence of the polysaccharide-degrading, thermophilic anaerobe Spirochaeta thermophila DSM 6192.</title>
        <authorList>
            <person name="Angelov A."/>
            <person name="Liebl S."/>
            <person name="Ballschmiter M."/>
            <person name="Bomeke M."/>
            <person name="Lehmann R."/>
            <person name="Liesegang H."/>
            <person name="Daniel R."/>
            <person name="Liebl W."/>
        </authorList>
    </citation>
    <scope>NUCLEOTIDE SEQUENCE [LARGE SCALE GENOMIC DNA]</scope>
    <source>
        <strain evidence="2">ATCC 49972 / DSM 6192 / RI 19.B1</strain>
    </source>
</reference>
<dbReference type="HOGENOM" id="CLU_735498_0_0_12"/>
<gene>
    <name evidence="1" type="ordered locus">STHERM_c00790</name>
</gene>
<evidence type="ECO:0000313" key="2">
    <source>
        <dbReference type="Proteomes" id="UP000001296"/>
    </source>
</evidence>
<dbReference type="KEGG" id="sta:STHERM_c00790"/>